<keyword evidence="2" id="KW-1185">Reference proteome</keyword>
<protein>
    <recommendedName>
        <fullName evidence="3">Rho-binding antiterminator</fullName>
    </recommendedName>
</protein>
<dbReference type="SUPFAM" id="SSF101744">
    <property type="entry name" value="Rof/RNase P subunit-like"/>
    <property type="match status" value="1"/>
</dbReference>
<sequence>MDSQNPSYQPIDCNYYDRLEAWATLREPVLLEFLDESGRPQAETAVIRDLYVRNKAEFLLTDAGRELRLDRLVAVNHLPVPKNC</sequence>
<dbReference type="RefSeq" id="WP_341839784.1">
    <property type="nucleotide sequence ID" value="NZ_CP149792.1"/>
</dbReference>
<accession>A0ABZ2YZA7</accession>
<evidence type="ECO:0000313" key="1">
    <source>
        <dbReference type="EMBL" id="WZN45025.1"/>
    </source>
</evidence>
<evidence type="ECO:0000313" key="2">
    <source>
        <dbReference type="Proteomes" id="UP001449657"/>
    </source>
</evidence>
<dbReference type="EMBL" id="CP150096">
    <property type="protein sequence ID" value="WZN45025.1"/>
    <property type="molecule type" value="Genomic_DNA"/>
</dbReference>
<name>A0ABZ2YZA7_9BACT</name>
<gene>
    <name evidence="1" type="ORF">WJU22_19195</name>
</gene>
<dbReference type="Proteomes" id="UP001449657">
    <property type="component" value="Chromosome"/>
</dbReference>
<dbReference type="Gene3D" id="2.30.30.400">
    <property type="entry name" value="Rof-like"/>
    <property type="match status" value="1"/>
</dbReference>
<reference evidence="1 2" key="1">
    <citation type="submission" date="2024-03" db="EMBL/GenBank/DDBJ databases">
        <title>Chitinophaga caseinilytica sp. nov., a casein hydrolysing bacterium isolated from forest soil.</title>
        <authorList>
            <person name="Lee D.S."/>
            <person name="Han D.M."/>
            <person name="Baek J.H."/>
            <person name="Choi D.G."/>
            <person name="Jeon J.H."/>
            <person name="Jeon C.O."/>
        </authorList>
    </citation>
    <scope>NUCLEOTIDE SEQUENCE [LARGE SCALE GENOMIC DNA]</scope>
    <source>
        <strain evidence="1 2">KACC 19118</strain>
    </source>
</reference>
<dbReference type="InterPro" id="IPR038626">
    <property type="entry name" value="Rof-like_sf"/>
</dbReference>
<proteinExistence type="predicted"/>
<dbReference type="InterPro" id="IPR023534">
    <property type="entry name" value="Rof/RNase_P-like"/>
</dbReference>
<evidence type="ECO:0008006" key="3">
    <source>
        <dbReference type="Google" id="ProtNLM"/>
    </source>
</evidence>
<organism evidence="1 2">
    <name type="scientific">Chitinophaga caseinilytica</name>
    <dbReference type="NCBI Taxonomy" id="2267521"/>
    <lineage>
        <taxon>Bacteria</taxon>
        <taxon>Pseudomonadati</taxon>
        <taxon>Bacteroidota</taxon>
        <taxon>Chitinophagia</taxon>
        <taxon>Chitinophagales</taxon>
        <taxon>Chitinophagaceae</taxon>
        <taxon>Chitinophaga</taxon>
    </lineage>
</organism>